<evidence type="ECO:0000256" key="1">
    <source>
        <dbReference type="ARBA" id="ARBA00011198"/>
    </source>
</evidence>
<dbReference type="InParanoid" id="G8ZW16"/>
<dbReference type="Proteomes" id="UP000005627">
    <property type="component" value="Chromosome 5"/>
</dbReference>
<dbReference type="PANTHER" id="PTHR47043:SF1">
    <property type="entry name" value="UDP-N-ACETYLGLUCOSAMINE TRANSFERASE SUBUNIT ALG13"/>
    <property type="match status" value="1"/>
</dbReference>
<comment type="subcellular location">
    <subcellularLocation>
        <location evidence="7">Endoplasmic reticulum</location>
    </subcellularLocation>
</comment>
<dbReference type="GO" id="GO:0098548">
    <property type="term" value="C:cytoplasmic side of Golgi membrane"/>
    <property type="evidence" value="ECO:0007669"/>
    <property type="project" value="EnsemblFungi"/>
</dbReference>
<dbReference type="PANTHER" id="PTHR47043">
    <property type="entry name" value="UDP-N-ACETYLGLUCOSAMINE TRANSFERASE SUBUNIT ALG13"/>
    <property type="match status" value="1"/>
</dbReference>
<dbReference type="FunCoup" id="G8ZW16">
    <property type="interactions" value="352"/>
</dbReference>
<evidence type="ECO:0000259" key="8">
    <source>
        <dbReference type="Pfam" id="PF04101"/>
    </source>
</evidence>
<dbReference type="InterPro" id="IPR007235">
    <property type="entry name" value="Glyco_trans_28_C"/>
</dbReference>
<dbReference type="STRING" id="1076872.G8ZW16"/>
<dbReference type="EMBL" id="HE616746">
    <property type="protein sequence ID" value="CCE92810.1"/>
    <property type="molecule type" value="Genomic_DNA"/>
</dbReference>
<dbReference type="OrthoDB" id="20273at2759"/>
<dbReference type="GO" id="GO:0043541">
    <property type="term" value="C:UDP-N-acetylglucosamine transferase complex"/>
    <property type="evidence" value="ECO:0007669"/>
    <property type="project" value="EnsemblFungi"/>
</dbReference>
<comment type="similarity">
    <text evidence="7">Belongs to the glycosyltransferase 28 family.</text>
</comment>
<dbReference type="SUPFAM" id="SSF53756">
    <property type="entry name" value="UDP-Glycosyltransferase/glycogen phosphorylase"/>
    <property type="match status" value="1"/>
</dbReference>
<dbReference type="GeneID" id="11501009"/>
<keyword evidence="10" id="KW-1185">Reference proteome</keyword>
<evidence type="ECO:0000313" key="9">
    <source>
        <dbReference type="EMBL" id="CCE92810.1"/>
    </source>
</evidence>
<dbReference type="InterPro" id="IPR052474">
    <property type="entry name" value="UDP-GlcNAc_transferase"/>
</dbReference>
<evidence type="ECO:0000256" key="6">
    <source>
        <dbReference type="ARBA" id="ARBA00048184"/>
    </source>
</evidence>
<keyword evidence="7" id="KW-0328">Glycosyltransferase</keyword>
<evidence type="ECO:0000256" key="4">
    <source>
        <dbReference type="ARBA" id="ARBA00024804"/>
    </source>
</evidence>
<evidence type="ECO:0000313" key="10">
    <source>
        <dbReference type="Proteomes" id="UP000005627"/>
    </source>
</evidence>
<dbReference type="EC" id="2.4.1.141" evidence="2 7"/>
<feature type="domain" description="Glycosyl transferase family 28 C-terminal" evidence="8">
    <location>
        <begin position="5"/>
        <end position="190"/>
    </location>
</feature>
<evidence type="ECO:0000256" key="3">
    <source>
        <dbReference type="ARBA" id="ARBA00017468"/>
    </source>
</evidence>
<evidence type="ECO:0000256" key="2">
    <source>
        <dbReference type="ARBA" id="ARBA00012614"/>
    </source>
</evidence>
<proteinExistence type="inferred from homology"/>
<comment type="function">
    <text evidence="4 7">Involved in protein N-glycosylation. Essential for the second step of the dolichol-linked oligosaccharide pathway.</text>
</comment>
<name>G8ZW16_TORDE</name>
<organism evidence="9 10">
    <name type="scientific">Torulaspora delbrueckii</name>
    <name type="common">Yeast</name>
    <name type="synonym">Candida colliculosa</name>
    <dbReference type="NCBI Taxonomy" id="4950"/>
    <lineage>
        <taxon>Eukaryota</taxon>
        <taxon>Fungi</taxon>
        <taxon>Dikarya</taxon>
        <taxon>Ascomycota</taxon>
        <taxon>Saccharomycotina</taxon>
        <taxon>Saccharomycetes</taxon>
        <taxon>Saccharomycetales</taxon>
        <taxon>Saccharomycetaceae</taxon>
        <taxon>Torulaspora</taxon>
    </lineage>
</organism>
<dbReference type="GO" id="GO:0042802">
    <property type="term" value="F:identical protein binding"/>
    <property type="evidence" value="ECO:0007669"/>
    <property type="project" value="EnsemblFungi"/>
</dbReference>
<dbReference type="AlphaFoldDB" id="G8ZW16"/>
<dbReference type="eggNOG" id="KOG3349">
    <property type="taxonomic scope" value="Eukaryota"/>
</dbReference>
<dbReference type="Pfam" id="PF04101">
    <property type="entry name" value="Glyco_tran_28_C"/>
    <property type="match status" value="1"/>
</dbReference>
<evidence type="ECO:0000256" key="7">
    <source>
        <dbReference type="RuleBase" id="RU362128"/>
    </source>
</evidence>
<keyword evidence="7" id="KW-0256">Endoplasmic reticulum</keyword>
<dbReference type="GO" id="GO:0004577">
    <property type="term" value="F:N-acetylglucosaminyldiphosphodolichol N-acetylglucosaminyltransferase activity"/>
    <property type="evidence" value="ECO:0007669"/>
    <property type="project" value="UniProtKB-EC"/>
</dbReference>
<dbReference type="GO" id="GO:0005829">
    <property type="term" value="C:cytosol"/>
    <property type="evidence" value="ECO:0007669"/>
    <property type="project" value="EnsemblFungi"/>
</dbReference>
<sequence length="205" mass="23121">MATKTLFVTCGATVPFPELVELVLSQECFEGLKNYGFIRVIVQFGRGYKDDFERRLNTIHGIPQRCSLGDRELGCCSGESLSMSVLGALEIIGIEYSTRVHDIVRIADLVISHAGTGSILDSLRLEKPLIVCVNDRLMDNHQQQIADKFQQKNYVWACKPQPCEFYDCLRKSQSEQLNSFPQAHNVQFENQLIKLAFTSSNVNTL</sequence>
<reference evidence="9 10" key="1">
    <citation type="journal article" date="2011" name="Proc. Natl. Acad. Sci. U.S.A.">
        <title>Evolutionary erosion of yeast sex chromosomes by mating-type switching accidents.</title>
        <authorList>
            <person name="Gordon J.L."/>
            <person name="Armisen D."/>
            <person name="Proux-Wera E."/>
            <person name="Oheigeartaigh S.S."/>
            <person name="Byrne K.P."/>
            <person name="Wolfe K.H."/>
        </authorList>
    </citation>
    <scope>NUCLEOTIDE SEQUENCE [LARGE SCALE GENOMIC DNA]</scope>
    <source>
        <strain evidence="10">ATCC 10662 / CBS 1146 / NBRC 0425 / NCYC 2629 / NRRL Y-866</strain>
    </source>
</reference>
<dbReference type="HOGENOM" id="CLU_085408_2_0_1"/>
<dbReference type="KEGG" id="tdl:TDEL_0E05670"/>
<protein>
    <recommendedName>
        <fullName evidence="3 7">UDP-N-acetylglucosamine transferase subunit ALG13</fullName>
        <ecNumber evidence="2 7">2.4.1.141</ecNumber>
    </recommendedName>
    <alternativeName>
        <fullName evidence="5 7">Asparagine-linked glycosylation protein 13</fullName>
    </alternativeName>
</protein>
<dbReference type="GO" id="GO:0006488">
    <property type="term" value="P:dolichol-linked oligosaccharide biosynthetic process"/>
    <property type="evidence" value="ECO:0007669"/>
    <property type="project" value="EnsemblFungi"/>
</dbReference>
<accession>G8ZW16</accession>
<comment type="catalytic activity">
    <reaction evidence="6">
        <text>an N-acetyl-alpha-D-glucosaminyl-diphospho-di-trans,poly-cis-dolichol + UDP-N-acetyl-alpha-D-glucosamine = an N,N'-diacetylchitobiosyl-diphospho-di-trans,poly-cis-dolichol + UDP + H(+)</text>
        <dbReference type="Rhea" id="RHEA:23380"/>
        <dbReference type="Rhea" id="RHEA-COMP:19507"/>
        <dbReference type="Rhea" id="RHEA-COMP:19510"/>
        <dbReference type="ChEBI" id="CHEBI:15378"/>
        <dbReference type="ChEBI" id="CHEBI:57269"/>
        <dbReference type="ChEBI" id="CHEBI:57705"/>
        <dbReference type="ChEBI" id="CHEBI:58223"/>
        <dbReference type="ChEBI" id="CHEBI:58427"/>
        <dbReference type="EC" id="2.4.1.141"/>
    </reaction>
</comment>
<dbReference type="Gene3D" id="3.40.50.2000">
    <property type="entry name" value="Glycogen Phosphorylase B"/>
    <property type="match status" value="1"/>
</dbReference>
<keyword evidence="7" id="KW-0808">Transferase</keyword>
<comment type="subunit">
    <text evidence="1 7">Heterodimer with ALG14 to form a functional enzyme.</text>
</comment>
<dbReference type="RefSeq" id="XP_003682021.1">
    <property type="nucleotide sequence ID" value="XM_003681973.1"/>
</dbReference>
<gene>
    <name evidence="9" type="primary">TDEL0E05670</name>
    <name evidence="7" type="synonym">ALG13</name>
    <name evidence="9" type="ORF">TDEL_0E05670</name>
</gene>
<evidence type="ECO:0000256" key="5">
    <source>
        <dbReference type="ARBA" id="ARBA00032061"/>
    </source>
</evidence>